<dbReference type="OrthoDB" id="428577at2759"/>
<evidence type="ECO:0000259" key="1">
    <source>
        <dbReference type="PROSITE" id="PS50053"/>
    </source>
</evidence>
<keyword evidence="3" id="KW-1185">Reference proteome</keyword>
<gene>
    <name evidence="2" type="ORF">CcCBS67573_g00461</name>
</gene>
<sequence length="119" mass="12866">MVAITLRAKRLKQVYFVSADTSDTVLALKGKLAKMVGGGKEAATIRLQVPAKTEQGKFNVLEDPAVLEQLGIADDAVVYFIYSIDGTPDGNWEPVQIIEFESLNDDGDETVDLKGKGHA</sequence>
<dbReference type="Proteomes" id="UP000320333">
    <property type="component" value="Unassembled WGS sequence"/>
</dbReference>
<organism evidence="2 3">
    <name type="scientific">Chytriomyces confervae</name>
    <dbReference type="NCBI Taxonomy" id="246404"/>
    <lineage>
        <taxon>Eukaryota</taxon>
        <taxon>Fungi</taxon>
        <taxon>Fungi incertae sedis</taxon>
        <taxon>Chytridiomycota</taxon>
        <taxon>Chytridiomycota incertae sedis</taxon>
        <taxon>Chytridiomycetes</taxon>
        <taxon>Chytridiales</taxon>
        <taxon>Chytriomycetaceae</taxon>
        <taxon>Chytriomyces</taxon>
    </lineage>
</organism>
<dbReference type="InterPro" id="IPR000626">
    <property type="entry name" value="Ubiquitin-like_dom"/>
</dbReference>
<comment type="caution">
    <text evidence="2">The sequence shown here is derived from an EMBL/GenBank/DDBJ whole genome shotgun (WGS) entry which is preliminary data.</text>
</comment>
<dbReference type="PROSITE" id="PS50053">
    <property type="entry name" value="UBIQUITIN_2"/>
    <property type="match status" value="1"/>
</dbReference>
<evidence type="ECO:0000313" key="2">
    <source>
        <dbReference type="EMBL" id="TPX78249.1"/>
    </source>
</evidence>
<protein>
    <recommendedName>
        <fullName evidence="1">Ubiquitin-like domain-containing protein</fullName>
    </recommendedName>
</protein>
<dbReference type="EMBL" id="QEAP01000006">
    <property type="protein sequence ID" value="TPX78249.1"/>
    <property type="molecule type" value="Genomic_DNA"/>
</dbReference>
<dbReference type="AlphaFoldDB" id="A0A507FP99"/>
<dbReference type="STRING" id="246404.A0A507FP99"/>
<name>A0A507FP99_9FUNG</name>
<dbReference type="SUPFAM" id="SSF54236">
    <property type="entry name" value="Ubiquitin-like"/>
    <property type="match status" value="1"/>
</dbReference>
<proteinExistence type="predicted"/>
<dbReference type="InterPro" id="IPR029071">
    <property type="entry name" value="Ubiquitin-like_domsf"/>
</dbReference>
<dbReference type="CDD" id="cd17039">
    <property type="entry name" value="Ubl_ubiquitin_like"/>
    <property type="match status" value="1"/>
</dbReference>
<reference evidence="2 3" key="1">
    <citation type="journal article" date="2019" name="Sci. Rep.">
        <title>Comparative genomics of chytrid fungi reveal insights into the obligate biotrophic and pathogenic lifestyle of Synchytrium endobioticum.</title>
        <authorList>
            <person name="van de Vossenberg B.T.L.H."/>
            <person name="Warris S."/>
            <person name="Nguyen H.D.T."/>
            <person name="van Gent-Pelzer M.P.E."/>
            <person name="Joly D.L."/>
            <person name="van de Geest H.C."/>
            <person name="Bonants P.J.M."/>
            <person name="Smith D.S."/>
            <person name="Levesque C.A."/>
            <person name="van der Lee T.A.J."/>
        </authorList>
    </citation>
    <scope>NUCLEOTIDE SEQUENCE [LARGE SCALE GENOMIC DNA]</scope>
    <source>
        <strain evidence="2 3">CBS 675.73</strain>
    </source>
</reference>
<feature type="domain" description="Ubiquitin-like" evidence="1">
    <location>
        <begin position="2"/>
        <end position="87"/>
    </location>
</feature>
<evidence type="ECO:0000313" key="3">
    <source>
        <dbReference type="Proteomes" id="UP000320333"/>
    </source>
</evidence>
<accession>A0A507FP99</accession>